<keyword evidence="2" id="KW-1185">Reference proteome</keyword>
<evidence type="ECO:0000313" key="1">
    <source>
        <dbReference type="EMBL" id="SHF65140.1"/>
    </source>
</evidence>
<reference evidence="2" key="1">
    <citation type="submission" date="2016-11" db="EMBL/GenBank/DDBJ databases">
        <authorList>
            <person name="Varghese N."/>
            <person name="Submissions S."/>
        </authorList>
    </citation>
    <scope>NUCLEOTIDE SEQUENCE [LARGE SCALE GENOMIC DNA]</scope>
    <source>
        <strain evidence="2">DSM 9756</strain>
    </source>
</reference>
<dbReference type="EMBL" id="FQVB01000023">
    <property type="protein sequence ID" value="SHF65140.1"/>
    <property type="molecule type" value="Genomic_DNA"/>
</dbReference>
<protein>
    <submittedName>
        <fullName evidence="1">Uncharacterized protein</fullName>
    </submittedName>
</protein>
<gene>
    <name evidence="1" type="ORF">SAMN02745206_02408</name>
</gene>
<organism evidence="1 2">
    <name type="scientific">Desulfacinum infernum DSM 9756</name>
    <dbReference type="NCBI Taxonomy" id="1121391"/>
    <lineage>
        <taxon>Bacteria</taxon>
        <taxon>Pseudomonadati</taxon>
        <taxon>Thermodesulfobacteriota</taxon>
        <taxon>Syntrophobacteria</taxon>
        <taxon>Syntrophobacterales</taxon>
        <taxon>Syntrophobacteraceae</taxon>
        <taxon>Desulfacinum</taxon>
    </lineage>
</organism>
<evidence type="ECO:0000313" key="2">
    <source>
        <dbReference type="Proteomes" id="UP000184076"/>
    </source>
</evidence>
<name>A0A1M5DDX2_9BACT</name>
<accession>A0A1M5DDX2</accession>
<dbReference type="AlphaFoldDB" id="A0A1M5DDX2"/>
<dbReference type="Proteomes" id="UP000184076">
    <property type="component" value="Unassembled WGS sequence"/>
</dbReference>
<proteinExistence type="predicted"/>
<sequence>MVLAICMVALLSLLGVWLVVQSGSTYRITQSVERHDVTFNLAEGALQLSWRCLTERSNEEILRDLTPNQDVTPAQIPYMQPDQSLGTGPGTLTPQITFLDARTVPGWDINKFRGYYYLARGQGVQPLPDQRGGDAQSRVVSFIRKIGQVRSR</sequence>